<accession>A0A380JFL6</accession>
<feature type="domain" description="HTH lysR-type" evidence="5">
    <location>
        <begin position="1"/>
        <end position="60"/>
    </location>
</feature>
<dbReference type="PRINTS" id="PR00039">
    <property type="entry name" value="HTHLYSR"/>
</dbReference>
<proteinExistence type="inferred from homology"/>
<reference evidence="6 7" key="1">
    <citation type="submission" date="2018-06" db="EMBL/GenBank/DDBJ databases">
        <authorList>
            <consortium name="Pathogen Informatics"/>
            <person name="Doyle S."/>
        </authorList>
    </citation>
    <scope>NUCLEOTIDE SEQUENCE [LARGE SCALE GENOMIC DNA]</scope>
    <source>
        <strain evidence="7">NCTC 11391</strain>
    </source>
</reference>
<dbReference type="AlphaFoldDB" id="A0A380JFL6"/>
<evidence type="ECO:0000259" key="5">
    <source>
        <dbReference type="PROSITE" id="PS50931"/>
    </source>
</evidence>
<dbReference type="PANTHER" id="PTHR30419">
    <property type="entry name" value="HTH-TYPE TRANSCRIPTIONAL REGULATOR YBHD"/>
    <property type="match status" value="1"/>
</dbReference>
<dbReference type="EMBL" id="UHFA01000002">
    <property type="protein sequence ID" value="SUN36991.1"/>
    <property type="molecule type" value="Genomic_DNA"/>
</dbReference>
<evidence type="ECO:0000256" key="4">
    <source>
        <dbReference type="ARBA" id="ARBA00023163"/>
    </source>
</evidence>
<evidence type="ECO:0000256" key="1">
    <source>
        <dbReference type="ARBA" id="ARBA00009437"/>
    </source>
</evidence>
<dbReference type="GO" id="GO:0003700">
    <property type="term" value="F:DNA-binding transcription factor activity"/>
    <property type="evidence" value="ECO:0007669"/>
    <property type="project" value="InterPro"/>
</dbReference>
<gene>
    <name evidence="6" type="primary">mleR</name>
    <name evidence="6" type="ORF">NCTC11391_01860</name>
</gene>
<dbReference type="Pfam" id="PF03466">
    <property type="entry name" value="LysR_substrate"/>
    <property type="match status" value="1"/>
</dbReference>
<name>A0A380JFL6_STRDO</name>
<organism evidence="6 7">
    <name type="scientific">Streptococcus downei MFe28</name>
    <dbReference type="NCBI Taxonomy" id="764290"/>
    <lineage>
        <taxon>Bacteria</taxon>
        <taxon>Bacillati</taxon>
        <taxon>Bacillota</taxon>
        <taxon>Bacilli</taxon>
        <taxon>Lactobacillales</taxon>
        <taxon>Streptococcaceae</taxon>
        <taxon>Streptococcus</taxon>
    </lineage>
</organism>
<dbReference type="Pfam" id="PF00126">
    <property type="entry name" value="HTH_1"/>
    <property type="match status" value="1"/>
</dbReference>
<comment type="similarity">
    <text evidence="1">Belongs to the LysR transcriptional regulatory family.</text>
</comment>
<evidence type="ECO:0000313" key="6">
    <source>
        <dbReference type="EMBL" id="SUN36991.1"/>
    </source>
</evidence>
<dbReference type="GO" id="GO:0003677">
    <property type="term" value="F:DNA binding"/>
    <property type="evidence" value="ECO:0007669"/>
    <property type="project" value="UniProtKB-KW"/>
</dbReference>
<keyword evidence="2" id="KW-0805">Transcription regulation</keyword>
<keyword evidence="4" id="KW-0804">Transcription</keyword>
<dbReference type="Proteomes" id="UP000254082">
    <property type="component" value="Unassembled WGS sequence"/>
</dbReference>
<dbReference type="Gene3D" id="1.10.10.10">
    <property type="entry name" value="Winged helix-like DNA-binding domain superfamily/Winged helix DNA-binding domain"/>
    <property type="match status" value="1"/>
</dbReference>
<dbReference type="InterPro" id="IPR036388">
    <property type="entry name" value="WH-like_DNA-bd_sf"/>
</dbReference>
<dbReference type="InterPro" id="IPR050950">
    <property type="entry name" value="HTH-type_LysR_regulators"/>
</dbReference>
<dbReference type="PANTHER" id="PTHR30419:SF28">
    <property type="entry name" value="HTH-TYPE TRANSCRIPTIONAL REGULATOR BSDA"/>
    <property type="match status" value="1"/>
</dbReference>
<evidence type="ECO:0000256" key="2">
    <source>
        <dbReference type="ARBA" id="ARBA00023015"/>
    </source>
</evidence>
<dbReference type="InterPro" id="IPR000847">
    <property type="entry name" value="LysR_HTH_N"/>
</dbReference>
<dbReference type="InterPro" id="IPR036390">
    <property type="entry name" value="WH_DNA-bd_sf"/>
</dbReference>
<dbReference type="OrthoDB" id="9803735at2"/>
<evidence type="ECO:0000313" key="7">
    <source>
        <dbReference type="Proteomes" id="UP000254082"/>
    </source>
</evidence>
<dbReference type="GO" id="GO:0005829">
    <property type="term" value="C:cytosol"/>
    <property type="evidence" value="ECO:0007669"/>
    <property type="project" value="TreeGrafter"/>
</dbReference>
<protein>
    <submittedName>
        <fullName evidence="6">Malolactic fermentation system transcriptional regulator</fullName>
    </submittedName>
</protein>
<dbReference type="PROSITE" id="PS50931">
    <property type="entry name" value="HTH_LYSR"/>
    <property type="match status" value="1"/>
</dbReference>
<keyword evidence="7" id="KW-1185">Reference proteome</keyword>
<evidence type="ECO:0000256" key="3">
    <source>
        <dbReference type="ARBA" id="ARBA00023125"/>
    </source>
</evidence>
<dbReference type="InterPro" id="IPR005119">
    <property type="entry name" value="LysR_subst-bd"/>
</dbReference>
<dbReference type="Gene3D" id="3.40.190.290">
    <property type="match status" value="1"/>
</dbReference>
<dbReference type="SUPFAM" id="SSF53850">
    <property type="entry name" value="Periplasmic binding protein-like II"/>
    <property type="match status" value="1"/>
</dbReference>
<dbReference type="SUPFAM" id="SSF46785">
    <property type="entry name" value="Winged helix' DNA-binding domain"/>
    <property type="match status" value="1"/>
</dbReference>
<dbReference type="RefSeq" id="WP_115325134.1">
    <property type="nucleotide sequence ID" value="NZ_UHFA01000002.1"/>
</dbReference>
<keyword evidence="3" id="KW-0238">DNA-binding</keyword>
<sequence length="294" mass="33502">MNLKDFYYFQELAKLNSFTAVAQSFKVSQPTITYAVKRLEDYFNCDLFIKDPSHRSVILTQQGQILAQHIEHILEEVRQSKKEIGRANQKVIKLGFPPIIRARILSQLIGRGADLSFLSAFSMVGDGSLDLLQELVVGDLDFSLLGSLRTLDHPKLVTKELYQRSFYIMVSEKHPLAKKKSLSFQEVLSESFILLDEGHTHLEAFNQLNEKYHNQAKVLLKLSEVSMIGQLVRENLGLIFLTDFVLFSDIEGLVKIPLVPEDNFTFHVSYAYPKQALLADATKQLIELLEVVKE</sequence>